<reference evidence="1" key="1">
    <citation type="submission" date="2013-11" db="EMBL/GenBank/DDBJ databases">
        <title>The Genome Sequence of Phytophthora parasitica CJ02B3.</title>
        <authorList>
            <consortium name="The Broad Institute Genomics Platform"/>
            <person name="Russ C."/>
            <person name="Tyler B."/>
            <person name="Panabieres F."/>
            <person name="Shan W."/>
            <person name="Tripathy S."/>
            <person name="Grunwald N."/>
            <person name="Machado M."/>
            <person name="Johnson C.S."/>
            <person name="Arredondo F."/>
            <person name="Hong C."/>
            <person name="Coffey M."/>
            <person name="Young S.K."/>
            <person name="Zeng Q."/>
            <person name="Gargeya S."/>
            <person name="Fitzgerald M."/>
            <person name="Abouelleil A."/>
            <person name="Alvarado L."/>
            <person name="Chapman S.B."/>
            <person name="Gainer-Dewar J."/>
            <person name="Goldberg J."/>
            <person name="Griggs A."/>
            <person name="Gujja S."/>
            <person name="Hansen M."/>
            <person name="Howarth C."/>
            <person name="Imamovic A."/>
            <person name="Ireland A."/>
            <person name="Larimer J."/>
            <person name="McCowan C."/>
            <person name="Murphy C."/>
            <person name="Pearson M."/>
            <person name="Poon T.W."/>
            <person name="Priest M."/>
            <person name="Roberts A."/>
            <person name="Saif S."/>
            <person name="Shea T."/>
            <person name="Sykes S."/>
            <person name="Wortman J."/>
            <person name="Nusbaum C."/>
            <person name="Birren B."/>
        </authorList>
    </citation>
    <scope>NUCLEOTIDE SEQUENCE [LARGE SCALE GENOMIC DNA]</scope>
    <source>
        <strain evidence="1">CJ02B3</strain>
    </source>
</reference>
<accession>W2IXS1</accession>
<protein>
    <submittedName>
        <fullName evidence="2">Uncharacterized protein</fullName>
    </submittedName>
</protein>
<name>W2IXS1_PHYNI</name>
<evidence type="ECO:0000313" key="1">
    <source>
        <dbReference type="EMBL" id="ETK84913.1"/>
    </source>
</evidence>
<organism evidence="2">
    <name type="scientific">Phytophthora nicotianae</name>
    <name type="common">Potato buckeye rot agent</name>
    <name type="synonym">Phytophthora parasitica</name>
    <dbReference type="NCBI Taxonomy" id="4792"/>
    <lineage>
        <taxon>Eukaryota</taxon>
        <taxon>Sar</taxon>
        <taxon>Stramenopiles</taxon>
        <taxon>Oomycota</taxon>
        <taxon>Peronosporomycetes</taxon>
        <taxon>Peronosporales</taxon>
        <taxon>Peronosporaceae</taxon>
        <taxon>Phytophthora</taxon>
    </lineage>
</organism>
<reference evidence="2" key="2">
    <citation type="submission" date="2013-11" db="EMBL/GenBank/DDBJ databases">
        <title>The Genome Sequence of Phytophthora parasitica CJ05E6.</title>
        <authorList>
            <consortium name="The Broad Institute Genomics Platform"/>
            <person name="Russ C."/>
            <person name="Tyler B."/>
            <person name="Panabieres F."/>
            <person name="Shan W."/>
            <person name="Tripathy S."/>
            <person name="Grunwald N."/>
            <person name="Machado M."/>
            <person name="Johnson C.S."/>
            <person name="Arredondo F."/>
            <person name="Hong C."/>
            <person name="Coffey M."/>
            <person name="Young S.K."/>
            <person name="Zeng Q."/>
            <person name="Gargeya S."/>
            <person name="Fitzgerald M."/>
            <person name="Abouelleil A."/>
            <person name="Alvarado L."/>
            <person name="Chapman S.B."/>
            <person name="Gainer-Dewar J."/>
            <person name="Goldberg J."/>
            <person name="Griggs A."/>
            <person name="Gujja S."/>
            <person name="Hansen M."/>
            <person name="Howarth C."/>
            <person name="Imamovic A."/>
            <person name="Ireland A."/>
            <person name="Larimer J."/>
            <person name="McCowan C."/>
            <person name="Murphy C."/>
            <person name="Pearson M."/>
            <person name="Poon T.W."/>
            <person name="Priest M."/>
            <person name="Roberts A."/>
            <person name="Saif S."/>
            <person name="Shea T."/>
            <person name="Sykes S."/>
            <person name="Wortman J."/>
            <person name="Nusbaum C."/>
            <person name="Birren B."/>
        </authorList>
    </citation>
    <scope>NUCLEOTIDE SEQUENCE [LARGE SCALE GENOMIC DNA]</scope>
    <source>
        <strain evidence="2">CJ05E6</strain>
    </source>
</reference>
<gene>
    <name evidence="1" type="ORF">L915_10162</name>
    <name evidence="2" type="ORF">L916_10070</name>
</gene>
<proteinExistence type="predicted"/>
<evidence type="ECO:0000313" key="2">
    <source>
        <dbReference type="EMBL" id="ETL38332.1"/>
    </source>
</evidence>
<dbReference type="EMBL" id="KI673301">
    <property type="protein sequence ID" value="ETL38332.1"/>
    <property type="molecule type" value="Genomic_DNA"/>
</dbReference>
<dbReference type="EMBL" id="KI686646">
    <property type="protein sequence ID" value="ETK84913.1"/>
    <property type="molecule type" value="Genomic_DNA"/>
</dbReference>
<dbReference type="AlphaFoldDB" id="W2IXS1"/>
<dbReference type="Proteomes" id="UP000053236">
    <property type="component" value="Unassembled WGS sequence"/>
</dbReference>
<dbReference type="Proteomes" id="UP000053864">
    <property type="component" value="Unassembled WGS sequence"/>
</dbReference>
<sequence length="54" mass="6068">MEFKLIAMLHGRSTGKTQQAYSTRAFATSLVNLCSSKIDYHADGHQQTMDAHLR</sequence>